<reference evidence="1" key="1">
    <citation type="submission" date="2023-06" db="EMBL/GenBank/DDBJ databases">
        <authorList>
            <consortium name="Lawrence Berkeley National Laboratory"/>
            <person name="Ahrendt S."/>
            <person name="Sahu N."/>
            <person name="Indic B."/>
            <person name="Wong-Bajracharya J."/>
            <person name="Merenyi Z."/>
            <person name="Ke H.-M."/>
            <person name="Monk M."/>
            <person name="Kocsube S."/>
            <person name="Drula E."/>
            <person name="Lipzen A."/>
            <person name="Balint B."/>
            <person name="Henrissat B."/>
            <person name="Andreopoulos B."/>
            <person name="Martin F.M."/>
            <person name="Harder C.B."/>
            <person name="Rigling D."/>
            <person name="Ford K.L."/>
            <person name="Foster G.D."/>
            <person name="Pangilinan J."/>
            <person name="Papanicolaou A."/>
            <person name="Barry K."/>
            <person name="LaButti K."/>
            <person name="Viragh M."/>
            <person name="Koriabine M."/>
            <person name="Yan M."/>
            <person name="Riley R."/>
            <person name="Champramary S."/>
            <person name="Plett K.L."/>
            <person name="Tsai I.J."/>
            <person name="Slot J."/>
            <person name="Sipos G."/>
            <person name="Plett J."/>
            <person name="Nagy L.G."/>
            <person name="Grigoriev I.V."/>
        </authorList>
    </citation>
    <scope>NUCLEOTIDE SEQUENCE</scope>
    <source>
        <strain evidence="1">CCBAS 213</strain>
    </source>
</reference>
<evidence type="ECO:0000313" key="2">
    <source>
        <dbReference type="Proteomes" id="UP001175211"/>
    </source>
</evidence>
<dbReference type="GeneID" id="85355899"/>
<sequence>MVRKQCAVSSFAFSRLSVSVRAHRHPGTTLLVVPILLRGPTFLIRSACFSTYANTFISSLACERIRHLDPSRLLRGIFALPVPSTPSWSLFSGIAHLPTYTVCESRYEAYSPFPPLLPCNPLYSHVLFSLAGTYEVYSLSLSYSSTPEIDHQRLGKVDLCGVFPSSQSLSGAFPCT</sequence>
<evidence type="ECO:0000313" key="1">
    <source>
        <dbReference type="EMBL" id="KAK0462425.1"/>
    </source>
</evidence>
<name>A0AA39NB80_ARMTA</name>
<accession>A0AA39NB80</accession>
<protein>
    <submittedName>
        <fullName evidence="1">Uncharacterized protein</fullName>
    </submittedName>
</protein>
<organism evidence="1 2">
    <name type="scientific">Armillaria tabescens</name>
    <name type="common">Ringless honey mushroom</name>
    <name type="synonym">Agaricus tabescens</name>
    <dbReference type="NCBI Taxonomy" id="1929756"/>
    <lineage>
        <taxon>Eukaryota</taxon>
        <taxon>Fungi</taxon>
        <taxon>Dikarya</taxon>
        <taxon>Basidiomycota</taxon>
        <taxon>Agaricomycotina</taxon>
        <taxon>Agaricomycetes</taxon>
        <taxon>Agaricomycetidae</taxon>
        <taxon>Agaricales</taxon>
        <taxon>Marasmiineae</taxon>
        <taxon>Physalacriaceae</taxon>
        <taxon>Desarmillaria</taxon>
    </lineage>
</organism>
<dbReference type="Proteomes" id="UP001175211">
    <property type="component" value="Unassembled WGS sequence"/>
</dbReference>
<dbReference type="AlphaFoldDB" id="A0AA39NB80"/>
<comment type="caution">
    <text evidence="1">The sequence shown here is derived from an EMBL/GenBank/DDBJ whole genome shotgun (WGS) entry which is preliminary data.</text>
</comment>
<keyword evidence="2" id="KW-1185">Reference proteome</keyword>
<gene>
    <name evidence="1" type="ORF">EV420DRAFT_1524670</name>
</gene>
<proteinExistence type="predicted"/>
<dbReference type="RefSeq" id="XP_060334037.1">
    <property type="nucleotide sequence ID" value="XM_060472351.1"/>
</dbReference>
<dbReference type="EMBL" id="JAUEPS010000009">
    <property type="protein sequence ID" value="KAK0462425.1"/>
    <property type="molecule type" value="Genomic_DNA"/>
</dbReference>